<feature type="compositionally biased region" description="Basic and acidic residues" evidence="4">
    <location>
        <begin position="672"/>
        <end position="681"/>
    </location>
</feature>
<dbReference type="AlphaFoldDB" id="A0A7M7J072"/>
<evidence type="ECO:0000256" key="4">
    <source>
        <dbReference type="SAM" id="MobiDB-lite"/>
    </source>
</evidence>
<dbReference type="CDD" id="cd06712">
    <property type="entry name" value="PDZ_rhophilin-like"/>
    <property type="match status" value="1"/>
</dbReference>
<reference evidence="8" key="1">
    <citation type="submission" date="2021-01" db="UniProtKB">
        <authorList>
            <consortium name="EnsemblMetazoa"/>
        </authorList>
    </citation>
    <scope>IDENTIFICATION</scope>
</reference>
<name>A0A7M7J072_VARDE</name>
<dbReference type="GO" id="GO:0007165">
    <property type="term" value="P:signal transduction"/>
    <property type="evidence" value="ECO:0007669"/>
    <property type="project" value="InterPro"/>
</dbReference>
<feature type="domain" description="PDZ" evidence="5">
    <location>
        <begin position="520"/>
        <end position="598"/>
    </location>
</feature>
<dbReference type="PROSITE" id="PS50106">
    <property type="entry name" value="PDZ"/>
    <property type="match status" value="1"/>
</dbReference>
<dbReference type="Gene3D" id="1.10.287.160">
    <property type="entry name" value="HR1 repeat"/>
    <property type="match status" value="1"/>
</dbReference>
<dbReference type="PROSITE" id="PS51860">
    <property type="entry name" value="REM_1"/>
    <property type="match status" value="1"/>
</dbReference>
<feature type="compositionally biased region" description="Basic residues" evidence="4">
    <location>
        <begin position="649"/>
        <end position="665"/>
    </location>
</feature>
<dbReference type="SMART" id="SM00742">
    <property type="entry name" value="Hr1"/>
    <property type="match status" value="1"/>
</dbReference>
<dbReference type="Pfam" id="PF02185">
    <property type="entry name" value="HR1"/>
    <property type="match status" value="1"/>
</dbReference>
<protein>
    <recommendedName>
        <fullName evidence="10">Rhophilin-2</fullName>
    </recommendedName>
</protein>
<sequence length="681" mass="76585">MKSVDVTFRRIVTCSVSVPAIVPRRTTVNYGSDPRAATCRGKMQFRRSKLNKEITKQIHIRDGAEKLYKATTNKKLKETVALELSFLNSNLQLLKEQLAELNSSVQMYQNENQSQIVPMIPLGLKETKDMDFTHAFSDFIAEHYGEELHSFADAICEFQAIRQAARTPSRNQAGVQLLFEYYNLLYFVDRRFFHPKSSNVYFEWFDSLTGVPSTQKTVAFEKASVLFNIAALYTQIGAKQDRSKHTGIDAAVDSFLRAAGMFCYIRDNFSKPPSMDLNLSTLECLSNIMLAQARECLFEKLVLSEPKGLLQLVEVGQEAAEVAEVYAHVHKLLIDPPIKDYLPYSWVSLLSVKAEHYRALAHFYVACGLLEHKGELTEAHRRTIEYVHVTDQDDTSRIDIRVPRASDERVQLAKAHLHESLLLHEEALRLHRMCRQLRHVDNLQARLRLDHEIAIDKYAQIEQEDDFNQVLDPPHIQPSTKYQLTLTPPDFSAYKVKDPFHALGPISVFSARNQWTSVRKAHMKREKNETFGFSVKGDSPTVVAGVEPCSLAELSGVKEGDLIVGIGDRDTKWSTHEEVVDIIRDAGDEITINIVTPITSDQQRSLLEGSLTSPRRSSSQSPTASVSSGVSSTGSSRLQSPNGSITSGKGHRKSSSWNIFKRKGSTRSSSPLKDDSLIIAS</sequence>
<dbReference type="Proteomes" id="UP000594260">
    <property type="component" value="Unplaced"/>
</dbReference>
<dbReference type="CDD" id="cd09244">
    <property type="entry name" value="BRO1_Rhophilin"/>
    <property type="match status" value="1"/>
</dbReference>
<evidence type="ECO:0000256" key="3">
    <source>
        <dbReference type="SAM" id="Coils"/>
    </source>
</evidence>
<dbReference type="PROSITE" id="PS51180">
    <property type="entry name" value="BRO1"/>
    <property type="match status" value="1"/>
</dbReference>
<evidence type="ECO:0008006" key="10">
    <source>
        <dbReference type="Google" id="ProtNLM"/>
    </source>
</evidence>
<dbReference type="SUPFAM" id="SSF46585">
    <property type="entry name" value="HR1 repeat"/>
    <property type="match status" value="1"/>
</dbReference>
<evidence type="ECO:0000313" key="8">
    <source>
        <dbReference type="EnsemblMetazoa" id="XP_022644988"/>
    </source>
</evidence>
<dbReference type="EnsemblMetazoa" id="XM_022789253">
    <property type="protein sequence ID" value="XP_022644988"/>
    <property type="gene ID" value="LOC111243530"/>
</dbReference>
<dbReference type="InterPro" id="IPR001478">
    <property type="entry name" value="PDZ"/>
</dbReference>
<keyword evidence="2 3" id="KW-0175">Coiled coil</keyword>
<evidence type="ECO:0000313" key="9">
    <source>
        <dbReference type="Proteomes" id="UP000594260"/>
    </source>
</evidence>
<feature type="domain" description="BRO1" evidence="6">
    <location>
        <begin position="118"/>
        <end position="506"/>
    </location>
</feature>
<dbReference type="Pfam" id="PF00595">
    <property type="entry name" value="PDZ"/>
    <property type="match status" value="1"/>
</dbReference>
<evidence type="ECO:0000256" key="1">
    <source>
        <dbReference type="ARBA" id="ARBA00010369"/>
    </source>
</evidence>
<evidence type="ECO:0000256" key="2">
    <source>
        <dbReference type="PROSITE-ProRule" id="PRU01207"/>
    </source>
</evidence>
<dbReference type="InterPro" id="IPR047138">
    <property type="entry name" value="RHPN1_2"/>
</dbReference>
<dbReference type="SUPFAM" id="SSF50156">
    <property type="entry name" value="PDZ domain-like"/>
    <property type="match status" value="1"/>
</dbReference>
<dbReference type="GO" id="GO:0051497">
    <property type="term" value="P:negative regulation of stress fiber assembly"/>
    <property type="evidence" value="ECO:0007669"/>
    <property type="project" value="TreeGrafter"/>
</dbReference>
<dbReference type="InterPro" id="IPR038499">
    <property type="entry name" value="BRO1_sf"/>
</dbReference>
<feature type="compositionally biased region" description="Low complexity" evidence="4">
    <location>
        <begin position="609"/>
        <end position="640"/>
    </location>
</feature>
<dbReference type="Gene3D" id="2.30.42.10">
    <property type="match status" value="1"/>
</dbReference>
<evidence type="ECO:0000259" key="7">
    <source>
        <dbReference type="PROSITE" id="PS51860"/>
    </source>
</evidence>
<proteinExistence type="inferred from homology"/>
<organism evidence="8 9">
    <name type="scientific">Varroa destructor</name>
    <name type="common">Honeybee mite</name>
    <dbReference type="NCBI Taxonomy" id="109461"/>
    <lineage>
        <taxon>Eukaryota</taxon>
        <taxon>Metazoa</taxon>
        <taxon>Ecdysozoa</taxon>
        <taxon>Arthropoda</taxon>
        <taxon>Chelicerata</taxon>
        <taxon>Arachnida</taxon>
        <taxon>Acari</taxon>
        <taxon>Parasitiformes</taxon>
        <taxon>Mesostigmata</taxon>
        <taxon>Gamasina</taxon>
        <taxon>Dermanyssoidea</taxon>
        <taxon>Varroidae</taxon>
        <taxon>Varroa</taxon>
    </lineage>
</organism>
<dbReference type="GeneID" id="111243530"/>
<comment type="similarity">
    <text evidence="1">Belongs to the RHPN family.</text>
</comment>
<dbReference type="OMA" id="PPVHDYM"/>
<dbReference type="InParanoid" id="A0A7M7J072"/>
<evidence type="ECO:0000259" key="5">
    <source>
        <dbReference type="PROSITE" id="PS50106"/>
    </source>
</evidence>
<feature type="coiled-coil region" evidence="3">
    <location>
        <begin position="77"/>
        <end position="111"/>
    </location>
</feature>
<dbReference type="Pfam" id="PF03097">
    <property type="entry name" value="BRO1"/>
    <property type="match status" value="1"/>
</dbReference>
<dbReference type="KEGG" id="vde:111243530"/>
<feature type="domain" description="REM-1" evidence="7">
    <location>
        <begin position="33"/>
        <end position="107"/>
    </location>
</feature>
<dbReference type="CDD" id="cd11633">
    <property type="entry name" value="HR1_Rhophilin-1"/>
    <property type="match status" value="1"/>
</dbReference>
<dbReference type="PANTHER" id="PTHR23031:SF15">
    <property type="entry name" value="LD12055P"/>
    <property type="match status" value="1"/>
</dbReference>
<feature type="region of interest" description="Disordered" evidence="4">
    <location>
        <begin position="605"/>
        <end position="681"/>
    </location>
</feature>
<dbReference type="PANTHER" id="PTHR23031">
    <property type="entry name" value="RHOPHILIN"/>
    <property type="match status" value="1"/>
</dbReference>
<keyword evidence="9" id="KW-1185">Reference proteome</keyword>
<dbReference type="Gene3D" id="1.25.40.280">
    <property type="entry name" value="alix/aip1 like domains"/>
    <property type="match status" value="1"/>
</dbReference>
<dbReference type="CTD" id="32531"/>
<evidence type="ECO:0000259" key="6">
    <source>
        <dbReference type="PROSITE" id="PS51180"/>
    </source>
</evidence>
<accession>A0A7M7J072</accession>
<dbReference type="InterPro" id="IPR036034">
    <property type="entry name" value="PDZ_sf"/>
</dbReference>
<dbReference type="RefSeq" id="XP_022644988.1">
    <property type="nucleotide sequence ID" value="XM_022789253.1"/>
</dbReference>
<dbReference type="SMART" id="SM01041">
    <property type="entry name" value="BRO1"/>
    <property type="match status" value="1"/>
</dbReference>
<dbReference type="InterPro" id="IPR011072">
    <property type="entry name" value="HR1_rho-bd"/>
</dbReference>
<dbReference type="OrthoDB" id="64867at2759"/>
<dbReference type="InterPro" id="IPR036274">
    <property type="entry name" value="HR1_rpt_sf"/>
</dbReference>
<dbReference type="SMART" id="SM00228">
    <property type="entry name" value="PDZ"/>
    <property type="match status" value="1"/>
</dbReference>
<dbReference type="InterPro" id="IPR004328">
    <property type="entry name" value="BRO1_dom"/>
</dbReference>
<dbReference type="FunCoup" id="A0A7M7J072">
    <property type="interactions" value="27"/>
</dbReference>